<dbReference type="PROSITE" id="PS51829">
    <property type="entry name" value="P_HOMO_B"/>
    <property type="match status" value="1"/>
</dbReference>
<evidence type="ECO:0000256" key="12">
    <source>
        <dbReference type="ARBA" id="ARBA00023157"/>
    </source>
</evidence>
<keyword evidence="12" id="KW-1015">Disulfide bond</keyword>
<dbReference type="InterPro" id="IPR008979">
    <property type="entry name" value="Galactose-bd-like_sf"/>
</dbReference>
<sequence>MDSGKRASPDGEYGYEGVHDGLEHLKNFVNEWTVEVEGGEEVAQLVALELGYAFGGKVVGIPKTYIFLKYDHEKQRRTPSDHTSTLVKDRRVRWAQQLFTKSRVKRYPMPDPDQSLQRVKRINDNDQDNMEKRSLHYKMPVFNDELWSQEWYLQDTRTMNNLPRLDLNVLPVYMMGYNGTGVRVSVLDDGIEYNHTDLRANYDPEISWDSNDGDSDPAPRYEDIKRNSHGTRCAGEIAMTANNLKCGVGVAWGARVGGVRMLDGRITDRIEGEAIGYAFDKVDIYSASWGPNDDGATVEGPGRLALEAFKRGVLQGRGGKGAIYVWANGNGGGHGDNCNCDGYSSSIYTISIGSASQHGMFPWYGEMCSSTLAAAYSSGAYKDQKIATTDTRDSCTLAHTGTSAAAPLAAGIIALTLNANPKLTWRDVQHLIVWTSEYAPLTANPGWQINGAGLYFDVRFGFGLLNAGSLVTMALNWTNVPQKHVCRIDATLLESTSSRLSSRTQADVFISVEDCEVNYIEHVELIVNIRYSRRGALEIYLVSPQGTKVQLLSTRSKDASKSGFVNWPLMSVSTWGEDPKGVWKVIIADKTHEQNTGEVGALSLIIHGTNEMPAHMKNGPRSYNPNYSYQMFKYFDNVDKSDGDVAADTVTDDEAVAVVPGDHRNEDDDYMNNVDSSLLAEVEKELQRIHHRKAFNVA</sequence>
<dbReference type="Gene3D" id="3.40.50.200">
    <property type="entry name" value="Peptidase S8/S53 domain"/>
    <property type="match status" value="1"/>
</dbReference>
<dbReference type="PRINTS" id="PR00723">
    <property type="entry name" value="SUBTILISIN"/>
</dbReference>
<evidence type="ECO:0000259" key="18">
    <source>
        <dbReference type="PROSITE" id="PS51829"/>
    </source>
</evidence>
<keyword evidence="11" id="KW-0865">Zymogen</keyword>
<dbReference type="InterPro" id="IPR036852">
    <property type="entry name" value="Peptidase_S8/S53_dom_sf"/>
</dbReference>
<reference evidence="21 22" key="1">
    <citation type="submission" date="2020-04" db="EMBL/GenBank/DDBJ databases">
        <authorList>
            <person name="Wallbank WR R."/>
            <person name="Pardo Diaz C."/>
            <person name="Kozak K."/>
            <person name="Martin S."/>
            <person name="Jiggins C."/>
            <person name="Moest M."/>
            <person name="Warren A I."/>
            <person name="Byers J.R.P. K."/>
            <person name="Montejo-Kovacevich G."/>
            <person name="Yen C E."/>
        </authorList>
    </citation>
    <scope>NUCLEOTIDE SEQUENCE [LARGE SCALE GENOMIC DNA]</scope>
</reference>
<dbReference type="GO" id="GO:0016486">
    <property type="term" value="P:peptide hormone processing"/>
    <property type="evidence" value="ECO:0007669"/>
    <property type="project" value="TreeGrafter"/>
</dbReference>
<dbReference type="InterPro" id="IPR038466">
    <property type="entry name" value="S8_pro-domain_sf"/>
</dbReference>
<evidence type="ECO:0000256" key="11">
    <source>
        <dbReference type="ARBA" id="ARBA00023145"/>
    </source>
</evidence>
<dbReference type="Pfam" id="PF16470">
    <property type="entry name" value="S8_pro-domain"/>
    <property type="match status" value="1"/>
</dbReference>
<dbReference type="Gene3D" id="2.60.120.260">
    <property type="entry name" value="Galactose-binding domain-like"/>
    <property type="match status" value="1"/>
</dbReference>
<feature type="active site" description="Charge relay system" evidence="16 17">
    <location>
        <position position="403"/>
    </location>
</feature>
<evidence type="ECO:0000313" key="19">
    <source>
        <dbReference type="EMBL" id="CAB3244914.1"/>
    </source>
</evidence>
<dbReference type="GO" id="GO:0004252">
    <property type="term" value="F:serine-type endopeptidase activity"/>
    <property type="evidence" value="ECO:0007669"/>
    <property type="project" value="UniProtKB-UniRule"/>
</dbReference>
<keyword evidence="10" id="KW-0333">Golgi apparatus</keyword>
<comment type="subcellular location">
    <subcellularLocation>
        <location evidence="2">Golgi apparatus membrane</location>
    </subcellularLocation>
</comment>
<keyword evidence="7 17" id="KW-0378">Hydrolase</keyword>
<comment type="cofactor">
    <cofactor evidence="1">
        <name>Ca(2+)</name>
        <dbReference type="ChEBI" id="CHEBI:29108"/>
    </cofactor>
</comment>
<dbReference type="InterPro" id="IPR023828">
    <property type="entry name" value="Peptidase_S8_Ser-AS"/>
</dbReference>
<dbReference type="GO" id="GO:0000139">
    <property type="term" value="C:Golgi membrane"/>
    <property type="evidence" value="ECO:0007669"/>
    <property type="project" value="UniProtKB-SubCell"/>
</dbReference>
<dbReference type="EC" id="3.4.21.75" evidence="15"/>
<evidence type="ECO:0000313" key="21">
    <source>
        <dbReference type="Proteomes" id="UP000494106"/>
    </source>
</evidence>
<dbReference type="OrthoDB" id="300641at2759"/>
<evidence type="ECO:0000256" key="17">
    <source>
        <dbReference type="PROSITE-ProRule" id="PRU01240"/>
    </source>
</evidence>
<keyword evidence="13" id="KW-0325">Glycoprotein</keyword>
<dbReference type="InterPro" id="IPR015500">
    <property type="entry name" value="Peptidase_S8_subtilisin-rel"/>
</dbReference>
<dbReference type="PROSITE" id="PS00138">
    <property type="entry name" value="SUBTILASE_SER"/>
    <property type="match status" value="1"/>
</dbReference>
<evidence type="ECO:0000256" key="3">
    <source>
        <dbReference type="ARBA" id="ARBA00005325"/>
    </source>
</evidence>
<name>A0A8S1AGA3_ARCPL</name>
<organism evidence="19 21">
    <name type="scientific">Arctia plantaginis</name>
    <name type="common">Wood tiger moth</name>
    <name type="synonym">Phalaena plantaginis</name>
    <dbReference type="NCBI Taxonomy" id="874455"/>
    <lineage>
        <taxon>Eukaryota</taxon>
        <taxon>Metazoa</taxon>
        <taxon>Ecdysozoa</taxon>
        <taxon>Arthropoda</taxon>
        <taxon>Hexapoda</taxon>
        <taxon>Insecta</taxon>
        <taxon>Pterygota</taxon>
        <taxon>Neoptera</taxon>
        <taxon>Endopterygota</taxon>
        <taxon>Lepidoptera</taxon>
        <taxon>Glossata</taxon>
        <taxon>Ditrysia</taxon>
        <taxon>Noctuoidea</taxon>
        <taxon>Erebidae</taxon>
        <taxon>Arctiinae</taxon>
        <taxon>Arctia</taxon>
    </lineage>
</organism>
<dbReference type="EMBL" id="CADEBC010000522">
    <property type="protein sequence ID" value="CAB3244914.1"/>
    <property type="molecule type" value="Genomic_DNA"/>
</dbReference>
<evidence type="ECO:0000256" key="6">
    <source>
        <dbReference type="ARBA" id="ARBA00022729"/>
    </source>
</evidence>
<evidence type="ECO:0000313" key="20">
    <source>
        <dbReference type="EMBL" id="CAB3260525.1"/>
    </source>
</evidence>
<protein>
    <recommendedName>
        <fullName evidence="15">furin</fullName>
        <ecNumber evidence="15">3.4.21.75</ecNumber>
    </recommendedName>
</protein>
<dbReference type="FunFam" id="3.40.50.200:FF:000001">
    <property type="entry name" value="Furin 2, isoform B"/>
    <property type="match status" value="1"/>
</dbReference>
<comment type="similarity">
    <text evidence="3">Belongs to the peptidase S8 family. Furin subfamily.</text>
</comment>
<dbReference type="CDD" id="cd04059">
    <property type="entry name" value="Peptidases_S8_Protein_convertases_Kexins_Furin-like"/>
    <property type="match status" value="1"/>
</dbReference>
<evidence type="ECO:0000256" key="9">
    <source>
        <dbReference type="ARBA" id="ARBA00022837"/>
    </source>
</evidence>
<gene>
    <name evidence="19" type="ORF">APLA_LOCUS10213</name>
    <name evidence="20" type="ORF">APLA_LOCUS17021</name>
</gene>
<keyword evidence="6" id="KW-0732">Signal</keyword>
<dbReference type="InterPro" id="IPR034182">
    <property type="entry name" value="Kexin/furin"/>
</dbReference>
<dbReference type="Proteomes" id="UP000494256">
    <property type="component" value="Unassembled WGS sequence"/>
</dbReference>
<keyword evidence="5" id="KW-0165">Cleavage on pair of basic residues</keyword>
<evidence type="ECO:0000256" key="2">
    <source>
        <dbReference type="ARBA" id="ARBA00004394"/>
    </source>
</evidence>
<evidence type="ECO:0000256" key="16">
    <source>
        <dbReference type="PIRSR" id="PIRSR615500-1"/>
    </source>
</evidence>
<keyword evidence="4 17" id="KW-0645">Protease</keyword>
<dbReference type="SUPFAM" id="SSF52743">
    <property type="entry name" value="Subtilisin-like"/>
    <property type="match status" value="1"/>
</dbReference>
<dbReference type="InterPro" id="IPR022398">
    <property type="entry name" value="Peptidase_S8_His-AS"/>
</dbReference>
<dbReference type="PROSITE" id="PS00136">
    <property type="entry name" value="SUBTILASE_ASP"/>
    <property type="match status" value="1"/>
</dbReference>
<comment type="caution">
    <text evidence="19">The sequence shown here is derived from an EMBL/GenBank/DDBJ whole genome shotgun (WGS) entry which is preliminary data.</text>
</comment>
<dbReference type="InterPro" id="IPR023827">
    <property type="entry name" value="Peptidase_S8_Asp-AS"/>
</dbReference>
<dbReference type="EMBL" id="CADEBD010000857">
    <property type="protein sequence ID" value="CAB3260525.1"/>
    <property type="molecule type" value="Genomic_DNA"/>
</dbReference>
<dbReference type="InterPro" id="IPR002884">
    <property type="entry name" value="P_dom"/>
</dbReference>
<evidence type="ECO:0000256" key="10">
    <source>
        <dbReference type="ARBA" id="ARBA00023034"/>
    </source>
</evidence>
<comment type="catalytic activity">
    <reaction evidence="14">
        <text>Release of mature proteins from their proproteins by cleavage of -Arg-Xaa-Yaa-Arg-|-Zaa- bonds, where Xaa can be any amino acid and Yaa is Arg or Lys. Releases albumin, complement component C3 and von Willebrand factor from their respective precursors.</text>
        <dbReference type="EC" id="3.4.21.75"/>
    </reaction>
</comment>
<keyword evidence="8 17" id="KW-0720">Serine protease</keyword>
<dbReference type="Gene3D" id="3.30.70.850">
    <property type="entry name" value="Peptidase S8, pro-domain"/>
    <property type="match status" value="1"/>
</dbReference>
<keyword evidence="9" id="KW-0106">Calcium</keyword>
<feature type="active site" description="Charge relay system" evidence="16 17">
    <location>
        <position position="188"/>
    </location>
</feature>
<dbReference type="Proteomes" id="UP000494106">
    <property type="component" value="Unassembled WGS sequence"/>
</dbReference>
<feature type="active site" description="Charge relay system" evidence="16 17">
    <location>
        <position position="229"/>
    </location>
</feature>
<dbReference type="AlphaFoldDB" id="A0A8S1AGA3"/>
<evidence type="ECO:0000256" key="15">
    <source>
        <dbReference type="ARBA" id="ARBA00038993"/>
    </source>
</evidence>
<dbReference type="Pfam" id="PF01483">
    <property type="entry name" value="P_proprotein"/>
    <property type="match status" value="1"/>
</dbReference>
<dbReference type="InterPro" id="IPR000209">
    <property type="entry name" value="Peptidase_S8/S53_dom"/>
</dbReference>
<proteinExistence type="inferred from homology"/>
<dbReference type="GO" id="GO:0043005">
    <property type="term" value="C:neuron projection"/>
    <property type="evidence" value="ECO:0007669"/>
    <property type="project" value="TreeGrafter"/>
</dbReference>
<evidence type="ECO:0000256" key="7">
    <source>
        <dbReference type="ARBA" id="ARBA00022801"/>
    </source>
</evidence>
<dbReference type="SUPFAM" id="SSF54897">
    <property type="entry name" value="Protease propeptides/inhibitors"/>
    <property type="match status" value="1"/>
</dbReference>
<dbReference type="SUPFAM" id="SSF49785">
    <property type="entry name" value="Galactose-binding domain-like"/>
    <property type="match status" value="1"/>
</dbReference>
<dbReference type="InterPro" id="IPR032815">
    <property type="entry name" value="S8_pro-domain"/>
</dbReference>
<evidence type="ECO:0000256" key="14">
    <source>
        <dbReference type="ARBA" id="ARBA00035756"/>
    </source>
</evidence>
<dbReference type="PROSITE" id="PS00137">
    <property type="entry name" value="SUBTILASE_HIS"/>
    <property type="match status" value="1"/>
</dbReference>
<evidence type="ECO:0000256" key="4">
    <source>
        <dbReference type="ARBA" id="ARBA00022670"/>
    </source>
</evidence>
<dbReference type="PROSITE" id="PS51892">
    <property type="entry name" value="SUBTILASE"/>
    <property type="match status" value="1"/>
</dbReference>
<dbReference type="GO" id="GO:0005615">
    <property type="term" value="C:extracellular space"/>
    <property type="evidence" value="ECO:0007669"/>
    <property type="project" value="TreeGrafter"/>
</dbReference>
<dbReference type="FunFam" id="2.60.120.260:FF:000006">
    <property type="entry name" value="Proprotein convertase subtilisin/kexin type 5"/>
    <property type="match status" value="1"/>
</dbReference>
<accession>A0A8S1AGA3</accession>
<feature type="domain" description="P/Homo B" evidence="18">
    <location>
        <begin position="479"/>
        <end position="612"/>
    </location>
</feature>
<evidence type="ECO:0000256" key="1">
    <source>
        <dbReference type="ARBA" id="ARBA00001913"/>
    </source>
</evidence>
<evidence type="ECO:0000256" key="13">
    <source>
        <dbReference type="ARBA" id="ARBA00023180"/>
    </source>
</evidence>
<evidence type="ECO:0000256" key="5">
    <source>
        <dbReference type="ARBA" id="ARBA00022685"/>
    </source>
</evidence>
<dbReference type="PANTHER" id="PTHR42884">
    <property type="entry name" value="PROPROTEIN CONVERTASE SUBTILISIN/KEXIN-RELATED"/>
    <property type="match status" value="1"/>
</dbReference>
<keyword evidence="21" id="KW-1185">Reference proteome</keyword>
<dbReference type="Pfam" id="PF00082">
    <property type="entry name" value="Peptidase_S8"/>
    <property type="match status" value="1"/>
</dbReference>
<evidence type="ECO:0000313" key="22">
    <source>
        <dbReference type="Proteomes" id="UP000494256"/>
    </source>
</evidence>
<dbReference type="PANTHER" id="PTHR42884:SF14">
    <property type="entry name" value="NEUROENDOCRINE CONVERTASE 1"/>
    <property type="match status" value="1"/>
</dbReference>
<evidence type="ECO:0000256" key="8">
    <source>
        <dbReference type="ARBA" id="ARBA00022825"/>
    </source>
</evidence>